<evidence type="ECO:0000259" key="6">
    <source>
        <dbReference type="PROSITE" id="PS50983"/>
    </source>
</evidence>
<feature type="chain" id="PRO_5038835011" evidence="5">
    <location>
        <begin position="43"/>
        <end position="366"/>
    </location>
</feature>
<comment type="similarity">
    <text evidence="2">Belongs to the bacterial solute-binding protein 8 family.</text>
</comment>
<dbReference type="PANTHER" id="PTHR30532">
    <property type="entry name" value="IRON III DICITRATE-BINDING PERIPLASMIC PROTEIN"/>
    <property type="match status" value="1"/>
</dbReference>
<dbReference type="EMBL" id="BAFO02000005">
    <property type="protein sequence ID" value="GAD81705.1"/>
    <property type="molecule type" value="Genomic_DNA"/>
</dbReference>
<dbReference type="AlphaFoldDB" id="U5E4Q3"/>
<evidence type="ECO:0000256" key="5">
    <source>
        <dbReference type="SAM" id="SignalP"/>
    </source>
</evidence>
<dbReference type="GO" id="GO:1901678">
    <property type="term" value="P:iron coordination entity transport"/>
    <property type="evidence" value="ECO:0007669"/>
    <property type="project" value="UniProtKB-ARBA"/>
</dbReference>
<name>U5E4Q3_NOCAS</name>
<protein>
    <submittedName>
        <fullName evidence="7">ABC transporter substrate-binding protein</fullName>
    </submittedName>
</protein>
<evidence type="ECO:0000313" key="8">
    <source>
        <dbReference type="Proteomes" id="UP000017048"/>
    </source>
</evidence>
<accession>U5E4Q3</accession>
<dbReference type="STRING" id="1824.SAMN05444423_107152"/>
<keyword evidence="3" id="KW-0813">Transport</keyword>
<feature type="domain" description="Fe/B12 periplasmic-binding" evidence="6">
    <location>
        <begin position="108"/>
        <end position="364"/>
    </location>
</feature>
<dbReference type="Proteomes" id="UP000017048">
    <property type="component" value="Unassembled WGS sequence"/>
</dbReference>
<dbReference type="GO" id="GO:0030288">
    <property type="term" value="C:outer membrane-bounded periplasmic space"/>
    <property type="evidence" value="ECO:0007669"/>
    <property type="project" value="TreeGrafter"/>
</dbReference>
<dbReference type="eggNOG" id="COG0614">
    <property type="taxonomic scope" value="Bacteria"/>
</dbReference>
<sequence>MRMPVSARVRTRFRRTAEQGRPARSRGIVAAAALLCVAVVSAGCADKHDDASTIVRTTTNIAGAGVVGVARDTATACPLPSAPDPAAGATRSVTHAAGVTEVPADPQRIVVLTSSALDAACAVGLWERVAGAVTLDGERPQPMYLGYGVLKVPSVGPIGQPDPARIAELKPDLILGDVAPAAGGYEALSAIAPTVLIGSGGSWQSDFAAYASGMGRRGAADTALTNYLTEARDVGTAINARQSQASVLRFTADTTQVQGTDTFAAQILSDVGVQRPTAQRGTSYDITTDDLATKAEGDIIYVMFAGEAGEDHGKQVLKSDQFEALGASTDRRVFAVDDSVWHTSGLTAARAVVTDLRNSLNGYVTD</sequence>
<gene>
    <name evidence="7" type="ORF">NCAST_05_01400</name>
</gene>
<keyword evidence="8" id="KW-1185">Reference proteome</keyword>
<dbReference type="SUPFAM" id="SSF53807">
    <property type="entry name" value="Helical backbone' metal receptor"/>
    <property type="match status" value="1"/>
</dbReference>
<dbReference type="PROSITE" id="PS50983">
    <property type="entry name" value="FE_B12_PBP"/>
    <property type="match status" value="1"/>
</dbReference>
<comment type="caution">
    <text evidence="7">The sequence shown here is derived from an EMBL/GenBank/DDBJ whole genome shotgun (WGS) entry which is preliminary data.</text>
</comment>
<dbReference type="InterPro" id="IPR051313">
    <property type="entry name" value="Bact_iron-sidero_bind"/>
</dbReference>
<evidence type="ECO:0000256" key="4">
    <source>
        <dbReference type="ARBA" id="ARBA00022729"/>
    </source>
</evidence>
<feature type="signal peptide" evidence="5">
    <location>
        <begin position="1"/>
        <end position="42"/>
    </location>
</feature>
<evidence type="ECO:0000313" key="7">
    <source>
        <dbReference type="EMBL" id="GAD81705.1"/>
    </source>
</evidence>
<comment type="subcellular location">
    <subcellularLocation>
        <location evidence="1">Cell envelope</location>
    </subcellularLocation>
</comment>
<dbReference type="Gene3D" id="3.40.50.1980">
    <property type="entry name" value="Nitrogenase molybdenum iron protein domain"/>
    <property type="match status" value="2"/>
</dbReference>
<evidence type="ECO:0000256" key="2">
    <source>
        <dbReference type="ARBA" id="ARBA00008814"/>
    </source>
</evidence>
<evidence type="ECO:0000256" key="1">
    <source>
        <dbReference type="ARBA" id="ARBA00004196"/>
    </source>
</evidence>
<evidence type="ECO:0000256" key="3">
    <source>
        <dbReference type="ARBA" id="ARBA00022448"/>
    </source>
</evidence>
<organism evidence="7 8">
    <name type="scientific">Nocardia asteroides NBRC 15531</name>
    <dbReference type="NCBI Taxonomy" id="1110697"/>
    <lineage>
        <taxon>Bacteria</taxon>
        <taxon>Bacillati</taxon>
        <taxon>Actinomycetota</taxon>
        <taxon>Actinomycetes</taxon>
        <taxon>Mycobacteriales</taxon>
        <taxon>Nocardiaceae</taxon>
        <taxon>Nocardia</taxon>
    </lineage>
</organism>
<keyword evidence="4 5" id="KW-0732">Signal</keyword>
<dbReference type="PANTHER" id="PTHR30532:SF25">
    <property type="entry name" value="IRON(III) DICITRATE-BINDING PERIPLASMIC PROTEIN"/>
    <property type="match status" value="1"/>
</dbReference>
<reference evidence="7 8" key="1">
    <citation type="journal article" date="2014" name="BMC Genomics">
        <title>Genome based analysis of type-I polyketide synthase and nonribosomal peptide synthetase gene clusters in seven strains of five representative Nocardia species.</title>
        <authorList>
            <person name="Komaki H."/>
            <person name="Ichikawa N."/>
            <person name="Hosoyama A."/>
            <person name="Takahashi-Nakaguchi A."/>
            <person name="Matsuzawa T."/>
            <person name="Suzuki K."/>
            <person name="Fujita N."/>
            <person name="Gonoi T."/>
        </authorList>
    </citation>
    <scope>NUCLEOTIDE SEQUENCE [LARGE SCALE GENOMIC DNA]</scope>
    <source>
        <strain evidence="7 8">NBRC 15531</strain>
    </source>
</reference>
<dbReference type="Pfam" id="PF01497">
    <property type="entry name" value="Peripla_BP_2"/>
    <property type="match status" value="1"/>
</dbReference>
<proteinExistence type="inferred from homology"/>
<dbReference type="InterPro" id="IPR002491">
    <property type="entry name" value="ABC_transptr_periplasmic_BD"/>
</dbReference>